<keyword evidence="12" id="KW-1185">Reference proteome</keyword>
<dbReference type="InterPro" id="IPR011011">
    <property type="entry name" value="Znf_FYVE_PHD"/>
</dbReference>
<proteinExistence type="predicted"/>
<dbReference type="InterPro" id="IPR013083">
    <property type="entry name" value="Znf_RING/FYVE/PHD"/>
</dbReference>
<protein>
    <submittedName>
        <fullName evidence="11">WD repeat and FYVE domain-containing protein 2-like isoform X1</fullName>
    </submittedName>
</protein>
<evidence type="ECO:0000259" key="10">
    <source>
        <dbReference type="PROSITE" id="PS50178"/>
    </source>
</evidence>
<evidence type="ECO:0000256" key="1">
    <source>
        <dbReference type="ARBA" id="ARBA00004412"/>
    </source>
</evidence>
<dbReference type="PANTHER" id="PTHR46189:SF1">
    <property type="entry name" value="LD41958P"/>
    <property type="match status" value="1"/>
</dbReference>
<dbReference type="InterPro" id="IPR019775">
    <property type="entry name" value="WD40_repeat_CS"/>
</dbReference>
<evidence type="ECO:0000256" key="7">
    <source>
        <dbReference type="ARBA" id="ARBA00022833"/>
    </source>
</evidence>
<feature type="repeat" description="WD" evidence="9">
    <location>
        <begin position="232"/>
        <end position="266"/>
    </location>
</feature>
<dbReference type="Proteomes" id="UP001165289">
    <property type="component" value="Unassembled WGS sequence"/>
</dbReference>
<feature type="domain" description="FYVE-type" evidence="10">
    <location>
        <begin position="275"/>
        <end position="346"/>
    </location>
</feature>
<dbReference type="InterPro" id="IPR017455">
    <property type="entry name" value="Znf_FYVE-rel"/>
</dbReference>
<keyword evidence="4" id="KW-0677">Repeat</keyword>
<reference evidence="11 12" key="1">
    <citation type="journal article" date="2023" name="BMC Biol.">
        <title>The compact genome of the sponge Oopsacas minuta (Hexactinellida) is lacking key metazoan core genes.</title>
        <authorList>
            <person name="Santini S."/>
            <person name="Schenkelaars Q."/>
            <person name="Jourda C."/>
            <person name="Duchesne M."/>
            <person name="Belahbib H."/>
            <person name="Rocher C."/>
            <person name="Selva M."/>
            <person name="Riesgo A."/>
            <person name="Vervoort M."/>
            <person name="Leys S.P."/>
            <person name="Kodjabachian L."/>
            <person name="Le Bivic A."/>
            <person name="Borchiellini C."/>
            <person name="Claverie J.M."/>
            <person name="Renard E."/>
        </authorList>
    </citation>
    <scope>NUCLEOTIDE SEQUENCE [LARGE SCALE GENOMIC DNA]</scope>
    <source>
        <strain evidence="11">SPO-2</strain>
    </source>
</reference>
<accession>A0AAV7KPR6</accession>
<dbReference type="GO" id="GO:0008270">
    <property type="term" value="F:zinc ion binding"/>
    <property type="evidence" value="ECO:0007669"/>
    <property type="project" value="UniProtKB-KW"/>
</dbReference>
<dbReference type="InterPro" id="IPR000306">
    <property type="entry name" value="Znf_FYVE"/>
</dbReference>
<sequence>MAARRSPLLIHKLEGHSSEIHSALIIPREEGIITAGADKTVRVWLKRENNQYWPSICHSASSPCTALAYFHEHRRLFVGLANGLVVLFELSEDLNRMERKMLTAAHQARIDDITFCPLNEWILSVSRDKTFQWHCSQTAKRLGTLRTSGWCTKVVFDSESQLAFVAEYSGQIYVLKLEAGGKLSEVNTLKAHTGSVQTMCWDNERKRLMSGGYDQTIFIWDIAGGKGQTFELNGHFSKINSLFYSHVSRKLISACDDKQLGIWDLSIDRDETCIWEDKMNCQICEKPFILNFKGMFVRKEMGRRQHHCRKCGKAICEVCSAHSTRLPTMGYEKSVRVCNECMREISQEADMKPLAVFFDIGVAINKIDIDIQSGIMIGASSDRVLRVWDIKGFVM</sequence>
<keyword evidence="6 8" id="KW-0863">Zinc-finger</keyword>
<evidence type="ECO:0000313" key="12">
    <source>
        <dbReference type="Proteomes" id="UP001165289"/>
    </source>
</evidence>
<dbReference type="InterPro" id="IPR015943">
    <property type="entry name" value="WD40/YVTN_repeat-like_dom_sf"/>
</dbReference>
<comment type="subcellular location">
    <subcellularLocation>
        <location evidence="1">Early endosome</location>
    </subcellularLocation>
</comment>
<name>A0AAV7KPR6_9METZ</name>
<dbReference type="PROSITE" id="PS50082">
    <property type="entry name" value="WD_REPEATS_2"/>
    <property type="match status" value="3"/>
</dbReference>
<dbReference type="FunFam" id="3.30.40.10:FF:000105">
    <property type="entry name" value="WD repeat and FYVE domain-containing protein 2"/>
    <property type="match status" value="1"/>
</dbReference>
<dbReference type="InterPro" id="IPR036322">
    <property type="entry name" value="WD40_repeat_dom_sf"/>
</dbReference>
<keyword evidence="5" id="KW-0967">Endosome</keyword>
<keyword evidence="7" id="KW-0862">Zinc</keyword>
<evidence type="ECO:0000256" key="5">
    <source>
        <dbReference type="ARBA" id="ARBA00022753"/>
    </source>
</evidence>
<dbReference type="Gene3D" id="3.30.40.10">
    <property type="entry name" value="Zinc/RING finger domain, C3HC4 (zinc finger)"/>
    <property type="match status" value="1"/>
</dbReference>
<comment type="caution">
    <text evidence="11">The sequence shown here is derived from an EMBL/GenBank/DDBJ whole genome shotgun (WGS) entry which is preliminary data.</text>
</comment>
<dbReference type="SMART" id="SM00064">
    <property type="entry name" value="FYVE"/>
    <property type="match status" value="1"/>
</dbReference>
<keyword evidence="3" id="KW-0479">Metal-binding</keyword>
<dbReference type="Gene3D" id="2.130.10.10">
    <property type="entry name" value="YVTN repeat-like/Quinoprotein amine dehydrogenase"/>
    <property type="match status" value="2"/>
</dbReference>
<gene>
    <name evidence="11" type="ORF">LOD99_13392</name>
</gene>
<dbReference type="SUPFAM" id="SSF57903">
    <property type="entry name" value="FYVE/PHD zinc finger"/>
    <property type="match status" value="1"/>
</dbReference>
<evidence type="ECO:0000256" key="6">
    <source>
        <dbReference type="ARBA" id="ARBA00022771"/>
    </source>
</evidence>
<dbReference type="PRINTS" id="PR00320">
    <property type="entry name" value="GPROTEINBRPT"/>
</dbReference>
<organism evidence="11 12">
    <name type="scientific">Oopsacas minuta</name>
    <dbReference type="NCBI Taxonomy" id="111878"/>
    <lineage>
        <taxon>Eukaryota</taxon>
        <taxon>Metazoa</taxon>
        <taxon>Porifera</taxon>
        <taxon>Hexactinellida</taxon>
        <taxon>Hexasterophora</taxon>
        <taxon>Lyssacinosida</taxon>
        <taxon>Leucopsacidae</taxon>
        <taxon>Oopsacas</taxon>
    </lineage>
</organism>
<dbReference type="PROSITE" id="PS00678">
    <property type="entry name" value="WD_REPEATS_1"/>
    <property type="match status" value="3"/>
</dbReference>
<evidence type="ECO:0000256" key="8">
    <source>
        <dbReference type="PROSITE-ProRule" id="PRU00091"/>
    </source>
</evidence>
<dbReference type="Pfam" id="PF01363">
    <property type="entry name" value="FYVE"/>
    <property type="match status" value="1"/>
</dbReference>
<dbReference type="PANTHER" id="PTHR46189">
    <property type="entry name" value="LD41958P"/>
    <property type="match status" value="1"/>
</dbReference>
<dbReference type="InterPro" id="IPR001680">
    <property type="entry name" value="WD40_rpt"/>
</dbReference>
<dbReference type="EMBL" id="JAKMXF010000011">
    <property type="protein sequence ID" value="KAI6661519.1"/>
    <property type="molecule type" value="Genomic_DNA"/>
</dbReference>
<evidence type="ECO:0000256" key="2">
    <source>
        <dbReference type="ARBA" id="ARBA00022574"/>
    </source>
</evidence>
<keyword evidence="2 9" id="KW-0853">WD repeat</keyword>
<dbReference type="AlphaFoldDB" id="A0AAV7KPR6"/>
<feature type="repeat" description="WD" evidence="9">
    <location>
        <begin position="189"/>
        <end position="222"/>
    </location>
</feature>
<dbReference type="SUPFAM" id="SSF50978">
    <property type="entry name" value="WD40 repeat-like"/>
    <property type="match status" value="1"/>
</dbReference>
<dbReference type="InterPro" id="IPR042234">
    <property type="entry name" value="WDFY1/WDFY2"/>
</dbReference>
<dbReference type="PROSITE" id="PS50294">
    <property type="entry name" value="WD_REPEATS_REGION"/>
    <property type="match status" value="3"/>
</dbReference>
<dbReference type="PROSITE" id="PS50178">
    <property type="entry name" value="ZF_FYVE"/>
    <property type="match status" value="1"/>
</dbReference>
<evidence type="ECO:0000313" key="11">
    <source>
        <dbReference type="EMBL" id="KAI6661519.1"/>
    </source>
</evidence>
<dbReference type="SMART" id="SM00320">
    <property type="entry name" value="WD40"/>
    <property type="match status" value="7"/>
</dbReference>
<evidence type="ECO:0000256" key="4">
    <source>
        <dbReference type="ARBA" id="ARBA00022737"/>
    </source>
</evidence>
<feature type="repeat" description="WD" evidence="9">
    <location>
        <begin position="13"/>
        <end position="44"/>
    </location>
</feature>
<dbReference type="InterPro" id="IPR020472">
    <property type="entry name" value="WD40_PAC1"/>
</dbReference>
<dbReference type="Pfam" id="PF00400">
    <property type="entry name" value="WD40"/>
    <property type="match status" value="4"/>
</dbReference>
<dbReference type="GO" id="GO:0005769">
    <property type="term" value="C:early endosome"/>
    <property type="evidence" value="ECO:0007669"/>
    <property type="project" value="UniProtKB-SubCell"/>
</dbReference>
<evidence type="ECO:0000256" key="9">
    <source>
        <dbReference type="PROSITE-ProRule" id="PRU00221"/>
    </source>
</evidence>
<evidence type="ECO:0000256" key="3">
    <source>
        <dbReference type="ARBA" id="ARBA00022723"/>
    </source>
</evidence>